<sequence length="237" mass="28093">MKRRKETGYYIDLTQQSLIRVYEPDQEPVIVQLDQPQLADLITKLQESFQRADWFYYYSEDPLVFLDGLRQVAAIDNDLKQLIGQEKGGLQMAAELWNNHHPYRKLPWPETMKRHLEFQISIQTMYDQPKTAINWQIIPDLGDVYHALKTGHSEGKDSFVIQKEYRPNRQDRIKCFMDYQEAKAHALTRSLLDNPHLVFKTATAVREIQHYTQSLLQKLDNQRVVQPERKRARKPKQ</sequence>
<evidence type="ECO:0000313" key="2">
    <source>
        <dbReference type="Proteomes" id="UP001220610"/>
    </source>
</evidence>
<evidence type="ECO:0000313" key="1">
    <source>
        <dbReference type="EMBL" id="WEK36163.1"/>
    </source>
</evidence>
<dbReference type="EMBL" id="CP119311">
    <property type="protein sequence ID" value="WEK36163.1"/>
    <property type="molecule type" value="Genomic_DNA"/>
</dbReference>
<reference evidence="1" key="1">
    <citation type="submission" date="2023-03" db="EMBL/GenBank/DDBJ databases">
        <title>Andean soil-derived lignocellulolytic bacterial consortium as a source of novel taxa and putative plastic-active enzymes.</title>
        <authorList>
            <person name="Diaz-Garcia L."/>
            <person name="Chuvochina M."/>
            <person name="Feuerriegel G."/>
            <person name="Bunk B."/>
            <person name="Sproer C."/>
            <person name="Streit W.R."/>
            <person name="Rodriguez L.M."/>
            <person name="Overmann J."/>
            <person name="Jimenez D.J."/>
        </authorList>
    </citation>
    <scope>NUCLEOTIDE SEQUENCE</scope>
    <source>
        <strain evidence="1">MAG 7</strain>
    </source>
</reference>
<proteinExistence type="predicted"/>
<organism evidence="1 2">
    <name type="scientific">Candidatus Pseudobacter hemicellulosilyticus</name>
    <dbReference type="NCBI Taxonomy" id="3121375"/>
    <lineage>
        <taxon>Bacteria</taxon>
        <taxon>Pseudomonadati</taxon>
        <taxon>Bacteroidota</taxon>
        <taxon>Chitinophagia</taxon>
        <taxon>Chitinophagales</taxon>
        <taxon>Chitinophagaceae</taxon>
        <taxon>Pseudobacter</taxon>
    </lineage>
</organism>
<dbReference type="AlphaFoldDB" id="A0AAJ5WV46"/>
<gene>
    <name evidence="1" type="ORF">P0Y53_01500</name>
</gene>
<accession>A0AAJ5WV46</accession>
<name>A0AAJ5WV46_9BACT</name>
<dbReference type="Proteomes" id="UP001220610">
    <property type="component" value="Chromosome"/>
</dbReference>
<protein>
    <submittedName>
        <fullName evidence="1">Uncharacterized protein</fullName>
    </submittedName>
</protein>